<organism evidence="3 4">
    <name type="scientific">Dactylosporangium cerinum</name>
    <dbReference type="NCBI Taxonomy" id="1434730"/>
    <lineage>
        <taxon>Bacteria</taxon>
        <taxon>Bacillati</taxon>
        <taxon>Actinomycetota</taxon>
        <taxon>Actinomycetes</taxon>
        <taxon>Micromonosporales</taxon>
        <taxon>Micromonosporaceae</taxon>
        <taxon>Dactylosporangium</taxon>
    </lineage>
</organism>
<feature type="region of interest" description="Disordered" evidence="1">
    <location>
        <begin position="198"/>
        <end position="248"/>
    </location>
</feature>
<feature type="transmembrane region" description="Helical" evidence="2">
    <location>
        <begin position="127"/>
        <end position="150"/>
    </location>
</feature>
<evidence type="ECO:0000256" key="1">
    <source>
        <dbReference type="SAM" id="MobiDB-lite"/>
    </source>
</evidence>
<accession>A0ABV9W7C8</accession>
<reference evidence="4" key="1">
    <citation type="journal article" date="2019" name="Int. J. Syst. Evol. Microbiol.">
        <title>The Global Catalogue of Microorganisms (GCM) 10K type strain sequencing project: providing services to taxonomists for standard genome sequencing and annotation.</title>
        <authorList>
            <consortium name="The Broad Institute Genomics Platform"/>
            <consortium name="The Broad Institute Genome Sequencing Center for Infectious Disease"/>
            <person name="Wu L."/>
            <person name="Ma J."/>
        </authorList>
    </citation>
    <scope>NUCLEOTIDE SEQUENCE [LARGE SCALE GENOMIC DNA]</scope>
    <source>
        <strain evidence="4">CGMCC 4.7152</strain>
    </source>
</reference>
<sequence length="248" mass="26117">MMVSVIFAVLAVGVLGVGLAAARLKAWTVTVVAGALVYDNGVIALGRPIGEGDLLEGLNAGRFVGHVLFTPLLIVVGAVLARAGRRLLTAAAGLAAVLVALGVYTDIVRLRLVPERHGDTLRYVNDAAAGPPVPAVVAILVLIGVGVVLWRREGWPWLFTGAVAMFAAAAAGFAVPWLGNLGELVLLTTVVLTVRHGRSGSLTDRPSPAPPQPPRPTRPADCGGRRTAQSRRDRRDRRDRSNRSNRSD</sequence>
<feature type="compositionally biased region" description="Basic and acidic residues" evidence="1">
    <location>
        <begin position="230"/>
        <end position="248"/>
    </location>
</feature>
<dbReference type="Proteomes" id="UP001595912">
    <property type="component" value="Unassembled WGS sequence"/>
</dbReference>
<evidence type="ECO:0000313" key="3">
    <source>
        <dbReference type="EMBL" id="MFC5003198.1"/>
    </source>
</evidence>
<evidence type="ECO:0000313" key="4">
    <source>
        <dbReference type="Proteomes" id="UP001595912"/>
    </source>
</evidence>
<protein>
    <submittedName>
        <fullName evidence="3">Uncharacterized protein</fullName>
    </submittedName>
</protein>
<proteinExistence type="predicted"/>
<comment type="caution">
    <text evidence="3">The sequence shown here is derived from an EMBL/GenBank/DDBJ whole genome shotgun (WGS) entry which is preliminary data.</text>
</comment>
<feature type="compositionally biased region" description="Pro residues" evidence="1">
    <location>
        <begin position="207"/>
        <end position="217"/>
    </location>
</feature>
<keyword evidence="2" id="KW-0472">Membrane</keyword>
<keyword evidence="2" id="KW-0812">Transmembrane</keyword>
<keyword evidence="2" id="KW-1133">Transmembrane helix</keyword>
<keyword evidence="4" id="KW-1185">Reference proteome</keyword>
<dbReference type="RefSeq" id="WP_380121987.1">
    <property type="nucleotide sequence ID" value="NZ_JBHSIU010000046.1"/>
</dbReference>
<name>A0ABV9W7C8_9ACTN</name>
<feature type="transmembrane region" description="Helical" evidence="2">
    <location>
        <begin position="63"/>
        <end position="80"/>
    </location>
</feature>
<gene>
    <name evidence="3" type="ORF">ACFPIJ_35880</name>
</gene>
<evidence type="ECO:0000256" key="2">
    <source>
        <dbReference type="SAM" id="Phobius"/>
    </source>
</evidence>
<dbReference type="EMBL" id="JBHSIU010000046">
    <property type="protein sequence ID" value="MFC5003198.1"/>
    <property type="molecule type" value="Genomic_DNA"/>
</dbReference>
<feature type="transmembrane region" description="Helical" evidence="2">
    <location>
        <begin position="157"/>
        <end position="178"/>
    </location>
</feature>
<feature type="transmembrane region" description="Helical" evidence="2">
    <location>
        <begin position="87"/>
        <end position="107"/>
    </location>
</feature>